<dbReference type="Pfam" id="PF20152">
    <property type="entry name" value="DUF6534"/>
    <property type="match status" value="1"/>
</dbReference>
<gene>
    <name evidence="3" type="ORF">HGRIS_010987</name>
</gene>
<sequence>MDSNGINMTPVFAPIYWGTAVSLILCGVTVLQAYTYFPHPSDRKSIQIIAACMAIFDFASTALVVQSVYHYLVPHFGSVLPLQSLTPQLSADCMLSTIITLISQLYFVAQLHSVTKTGKGSWWIPVTVAFLAIVSFVFGIACTATMFIFHHDVLAERNHIFNIFFGLAKGFGALTDIVATIAMCKLLSSARTGMQQTNSMLKSIMNYIIHRGVAVTLVQTLLLITFYAMPKRLDWLAFHVNVTKLYANTFFAMINSREHLKQKHATTAAASFNSQSYSKYHLPTATSSFAAHSKDVEMQDDHVSKDSDGYPMNAMPTVTKTVVISDL</sequence>
<feature type="transmembrane region" description="Helical" evidence="1">
    <location>
        <begin position="15"/>
        <end position="36"/>
    </location>
</feature>
<proteinExistence type="predicted"/>
<feature type="transmembrane region" description="Helical" evidence="1">
    <location>
        <begin position="121"/>
        <end position="149"/>
    </location>
</feature>
<dbReference type="Proteomes" id="UP001556367">
    <property type="component" value="Unassembled WGS sequence"/>
</dbReference>
<evidence type="ECO:0000256" key="1">
    <source>
        <dbReference type="SAM" id="Phobius"/>
    </source>
</evidence>
<dbReference type="PANTHER" id="PTHR40465">
    <property type="entry name" value="CHROMOSOME 1, WHOLE GENOME SHOTGUN SEQUENCE"/>
    <property type="match status" value="1"/>
</dbReference>
<feature type="transmembrane region" description="Helical" evidence="1">
    <location>
        <begin position="89"/>
        <end position="109"/>
    </location>
</feature>
<keyword evidence="4" id="KW-1185">Reference proteome</keyword>
<comment type="caution">
    <text evidence="3">The sequence shown here is derived from an EMBL/GenBank/DDBJ whole genome shotgun (WGS) entry which is preliminary data.</text>
</comment>
<dbReference type="EMBL" id="JASNQZ010000014">
    <property type="protein sequence ID" value="KAL0948406.1"/>
    <property type="molecule type" value="Genomic_DNA"/>
</dbReference>
<name>A0ABR3IYG7_9AGAR</name>
<dbReference type="PANTHER" id="PTHR40465:SF1">
    <property type="entry name" value="DUF6534 DOMAIN-CONTAINING PROTEIN"/>
    <property type="match status" value="1"/>
</dbReference>
<accession>A0ABR3IYG7</accession>
<feature type="transmembrane region" description="Helical" evidence="1">
    <location>
        <begin position="48"/>
        <end position="69"/>
    </location>
</feature>
<protein>
    <recommendedName>
        <fullName evidence="2">DUF6534 domain-containing protein</fullName>
    </recommendedName>
</protein>
<evidence type="ECO:0000313" key="3">
    <source>
        <dbReference type="EMBL" id="KAL0948406.1"/>
    </source>
</evidence>
<evidence type="ECO:0000313" key="4">
    <source>
        <dbReference type="Proteomes" id="UP001556367"/>
    </source>
</evidence>
<reference evidence="4" key="1">
    <citation type="submission" date="2024-06" db="EMBL/GenBank/DDBJ databases">
        <title>Multi-omics analyses provide insights into the biosynthesis of the anticancer antibiotic pleurotin in Hohenbuehelia grisea.</title>
        <authorList>
            <person name="Weaver J.A."/>
            <person name="Alberti F."/>
        </authorList>
    </citation>
    <scope>NUCLEOTIDE SEQUENCE [LARGE SCALE GENOMIC DNA]</scope>
    <source>
        <strain evidence="4">T-177</strain>
    </source>
</reference>
<keyword evidence="1" id="KW-0812">Transmembrane</keyword>
<evidence type="ECO:0000259" key="2">
    <source>
        <dbReference type="Pfam" id="PF20152"/>
    </source>
</evidence>
<keyword evidence="1" id="KW-0472">Membrane</keyword>
<keyword evidence="1" id="KW-1133">Transmembrane helix</keyword>
<feature type="transmembrane region" description="Helical" evidence="1">
    <location>
        <begin position="208"/>
        <end position="229"/>
    </location>
</feature>
<dbReference type="InterPro" id="IPR045339">
    <property type="entry name" value="DUF6534"/>
</dbReference>
<feature type="domain" description="DUF6534" evidence="2">
    <location>
        <begin position="173"/>
        <end position="259"/>
    </location>
</feature>
<organism evidence="3 4">
    <name type="scientific">Hohenbuehelia grisea</name>
    <dbReference type="NCBI Taxonomy" id="104357"/>
    <lineage>
        <taxon>Eukaryota</taxon>
        <taxon>Fungi</taxon>
        <taxon>Dikarya</taxon>
        <taxon>Basidiomycota</taxon>
        <taxon>Agaricomycotina</taxon>
        <taxon>Agaricomycetes</taxon>
        <taxon>Agaricomycetidae</taxon>
        <taxon>Agaricales</taxon>
        <taxon>Pleurotineae</taxon>
        <taxon>Pleurotaceae</taxon>
        <taxon>Hohenbuehelia</taxon>
    </lineage>
</organism>
<feature type="transmembrane region" description="Helical" evidence="1">
    <location>
        <begin position="161"/>
        <end position="187"/>
    </location>
</feature>